<dbReference type="OrthoDB" id="9791837at2"/>
<keyword evidence="2" id="KW-0808">Transferase</keyword>
<dbReference type="InterPro" id="IPR029063">
    <property type="entry name" value="SAM-dependent_MTases_sf"/>
</dbReference>
<evidence type="ECO:0000313" key="2">
    <source>
        <dbReference type="EMBL" id="SEK98948.1"/>
    </source>
</evidence>
<keyword evidence="3" id="KW-1185">Reference proteome</keyword>
<accession>A0A1H7LJM7</accession>
<dbReference type="PANTHER" id="PTHR43591">
    <property type="entry name" value="METHYLTRANSFERASE"/>
    <property type="match status" value="1"/>
</dbReference>
<name>A0A1H7LJM7_9BACT</name>
<dbReference type="STRING" id="573321.SAMN04488505_1011273"/>
<organism evidence="2 3">
    <name type="scientific">Chitinophaga rupis</name>
    <dbReference type="NCBI Taxonomy" id="573321"/>
    <lineage>
        <taxon>Bacteria</taxon>
        <taxon>Pseudomonadati</taxon>
        <taxon>Bacteroidota</taxon>
        <taxon>Chitinophagia</taxon>
        <taxon>Chitinophagales</taxon>
        <taxon>Chitinophagaceae</taxon>
        <taxon>Chitinophaga</taxon>
    </lineage>
</organism>
<dbReference type="CDD" id="cd02440">
    <property type="entry name" value="AdoMet_MTases"/>
    <property type="match status" value="1"/>
</dbReference>
<sequence>MNEQEAGQHWNENAEAWTALARAGFDIHRDGYNTPAFFKLLPNIKGLSGIDIGCGEGANTRLLAKNGATLQAVDIAENFIAHAQATEDKEPLGITYSIASAAKLPFNNQQFDFATSFMCLMDIPHPEQALKEAFRVLKPGGFLQFSITHPCFDTPHRKNLRNAAGETYAVEIGGYFNYQNGKVAEWTFNNAPGELKEKFSSFKVPMFNRTLTQWISAIVDAGFVLERINEPYPDNEVLAKHPSLQDAQVVPYFLHFLCRKPAGI</sequence>
<keyword evidence="2" id="KW-0489">Methyltransferase</keyword>
<dbReference type="RefSeq" id="WP_089907591.1">
    <property type="nucleotide sequence ID" value="NZ_FOBB01000001.1"/>
</dbReference>
<proteinExistence type="predicted"/>
<dbReference type="Pfam" id="PF08241">
    <property type="entry name" value="Methyltransf_11"/>
    <property type="match status" value="1"/>
</dbReference>
<dbReference type="GO" id="GO:0008757">
    <property type="term" value="F:S-adenosylmethionine-dependent methyltransferase activity"/>
    <property type="evidence" value="ECO:0007669"/>
    <property type="project" value="InterPro"/>
</dbReference>
<dbReference type="PANTHER" id="PTHR43591:SF109">
    <property type="entry name" value="METHYLTRANSFERASE TYPE 11 DOMAIN-CONTAINING PROTEIN"/>
    <property type="match status" value="1"/>
</dbReference>
<dbReference type="EMBL" id="FOBB01000001">
    <property type="protein sequence ID" value="SEK98948.1"/>
    <property type="molecule type" value="Genomic_DNA"/>
</dbReference>
<reference evidence="2 3" key="1">
    <citation type="submission" date="2016-10" db="EMBL/GenBank/DDBJ databases">
        <authorList>
            <person name="de Groot N.N."/>
        </authorList>
    </citation>
    <scope>NUCLEOTIDE SEQUENCE [LARGE SCALE GENOMIC DNA]</scope>
    <source>
        <strain evidence="2 3">DSM 21039</strain>
    </source>
</reference>
<dbReference type="SUPFAM" id="SSF53335">
    <property type="entry name" value="S-adenosyl-L-methionine-dependent methyltransferases"/>
    <property type="match status" value="1"/>
</dbReference>
<dbReference type="Proteomes" id="UP000198984">
    <property type="component" value="Unassembled WGS sequence"/>
</dbReference>
<protein>
    <submittedName>
        <fullName evidence="2">Methyltransferase domain-containing protein</fullName>
    </submittedName>
</protein>
<feature type="domain" description="Methyltransferase type 11" evidence="1">
    <location>
        <begin position="50"/>
        <end position="143"/>
    </location>
</feature>
<dbReference type="GO" id="GO:0032259">
    <property type="term" value="P:methylation"/>
    <property type="evidence" value="ECO:0007669"/>
    <property type="project" value="UniProtKB-KW"/>
</dbReference>
<dbReference type="InterPro" id="IPR013216">
    <property type="entry name" value="Methyltransf_11"/>
</dbReference>
<gene>
    <name evidence="2" type="ORF">SAMN04488505_1011273</name>
</gene>
<evidence type="ECO:0000259" key="1">
    <source>
        <dbReference type="Pfam" id="PF08241"/>
    </source>
</evidence>
<dbReference type="AlphaFoldDB" id="A0A1H7LJM7"/>
<evidence type="ECO:0000313" key="3">
    <source>
        <dbReference type="Proteomes" id="UP000198984"/>
    </source>
</evidence>
<dbReference type="Gene3D" id="3.40.50.150">
    <property type="entry name" value="Vaccinia Virus protein VP39"/>
    <property type="match status" value="1"/>
</dbReference>